<dbReference type="AlphaFoldDB" id="A0A0C4DPZ0"/>
<keyword evidence="4" id="KW-1185">Reference proteome</keyword>
<dbReference type="EnsemblFungi" id="MAPG_01921T0">
    <property type="protein sequence ID" value="MAPG_01921T0"/>
    <property type="gene ID" value="MAPG_01921"/>
</dbReference>
<reference evidence="4" key="1">
    <citation type="submission" date="2010-05" db="EMBL/GenBank/DDBJ databases">
        <title>The genome sequence of Magnaporthe poae strain ATCC 64411.</title>
        <authorList>
            <person name="Ma L.-J."/>
            <person name="Dead R."/>
            <person name="Young S."/>
            <person name="Zeng Q."/>
            <person name="Koehrsen M."/>
            <person name="Alvarado L."/>
            <person name="Berlin A."/>
            <person name="Chapman S.B."/>
            <person name="Chen Z."/>
            <person name="Freedman E."/>
            <person name="Gellesch M."/>
            <person name="Goldberg J."/>
            <person name="Griggs A."/>
            <person name="Gujja S."/>
            <person name="Heilman E.R."/>
            <person name="Heiman D."/>
            <person name="Hepburn T."/>
            <person name="Howarth C."/>
            <person name="Jen D."/>
            <person name="Larson L."/>
            <person name="Mehta T."/>
            <person name="Neiman D."/>
            <person name="Pearson M."/>
            <person name="Roberts A."/>
            <person name="Saif S."/>
            <person name="Shea T."/>
            <person name="Shenoy N."/>
            <person name="Sisk P."/>
            <person name="Stolte C."/>
            <person name="Sykes S."/>
            <person name="Walk T."/>
            <person name="White J."/>
            <person name="Yandava C."/>
            <person name="Haas B."/>
            <person name="Nusbaum C."/>
            <person name="Birren B."/>
        </authorList>
    </citation>
    <scope>NUCLEOTIDE SEQUENCE [LARGE SCALE GENOMIC DNA]</scope>
    <source>
        <strain evidence="4">ATCC 64411 / 73-15</strain>
    </source>
</reference>
<dbReference type="Proteomes" id="UP000011715">
    <property type="component" value="Unassembled WGS sequence"/>
</dbReference>
<evidence type="ECO:0000256" key="1">
    <source>
        <dbReference type="SAM" id="MobiDB-lite"/>
    </source>
</evidence>
<dbReference type="EMBL" id="ADBL01000481">
    <property type="status" value="NOT_ANNOTATED_CDS"/>
    <property type="molecule type" value="Genomic_DNA"/>
</dbReference>
<evidence type="ECO:0000313" key="3">
    <source>
        <dbReference type="EnsemblFungi" id="MAPG_01921T0"/>
    </source>
</evidence>
<evidence type="ECO:0000313" key="2">
    <source>
        <dbReference type="EMBL" id="KLU82853.1"/>
    </source>
</evidence>
<reference evidence="2" key="2">
    <citation type="submission" date="2010-05" db="EMBL/GenBank/DDBJ databases">
        <title>The Genome Sequence of Magnaporthe poae strain ATCC 64411.</title>
        <authorList>
            <consortium name="The Broad Institute Genome Sequencing Platform"/>
            <consortium name="Broad Institute Genome Sequencing Center for Infectious Disease"/>
            <person name="Ma L.-J."/>
            <person name="Dead R."/>
            <person name="Young S."/>
            <person name="Zeng Q."/>
            <person name="Koehrsen M."/>
            <person name="Alvarado L."/>
            <person name="Berlin A."/>
            <person name="Chapman S.B."/>
            <person name="Chen Z."/>
            <person name="Freedman E."/>
            <person name="Gellesch M."/>
            <person name="Goldberg J."/>
            <person name="Griggs A."/>
            <person name="Gujja S."/>
            <person name="Heilman E.R."/>
            <person name="Heiman D."/>
            <person name="Hepburn T."/>
            <person name="Howarth C."/>
            <person name="Jen D."/>
            <person name="Larson L."/>
            <person name="Mehta T."/>
            <person name="Neiman D."/>
            <person name="Pearson M."/>
            <person name="Roberts A."/>
            <person name="Saif S."/>
            <person name="Shea T."/>
            <person name="Shenoy N."/>
            <person name="Sisk P."/>
            <person name="Stolte C."/>
            <person name="Sykes S."/>
            <person name="Walk T."/>
            <person name="White J."/>
            <person name="Yandava C."/>
            <person name="Haas B."/>
            <person name="Nusbaum C."/>
            <person name="Birren B."/>
        </authorList>
    </citation>
    <scope>NUCLEOTIDE SEQUENCE</scope>
    <source>
        <strain evidence="2">ATCC 64411</strain>
    </source>
</reference>
<dbReference type="EMBL" id="GL876967">
    <property type="protein sequence ID" value="KLU82853.1"/>
    <property type="molecule type" value="Genomic_DNA"/>
</dbReference>
<dbReference type="VEuPathDB" id="FungiDB:MAPG_01921"/>
<proteinExistence type="predicted"/>
<accession>A0A0C4DPZ0</accession>
<reference evidence="3" key="5">
    <citation type="submission" date="2015-06" db="UniProtKB">
        <authorList>
            <consortium name="EnsemblFungi"/>
        </authorList>
    </citation>
    <scope>IDENTIFICATION</scope>
    <source>
        <strain evidence="3">ATCC 64411</strain>
    </source>
</reference>
<sequence length="377" mass="41444">MPQHSLPRRAMLGSSIEESQPYAMVVDDADWPRVAGVAGRVERFSRIQRAVIKQNLTTGYLRPQGNVPVPARFGAGPHFERREATGGQGTLNRQVGILPIWTAWAWTWTPASCCSTRGSKRTSVVSAKVYPRAGSKWLAMAQPPQVNRAVPWVPADGSIFAEIVGSQIDPSQLSTTAAPRNGSGNDEMHLFSSHRARPTSPRRWPPTTHRHLVNFCTEAAGSFQTYNAFLCLLFSQPKIIFSIPHPPPRSYNLHPPRQSRDISPAAPSPPIQNQPDSDNMKSITVGTILCAISAISVVAERGLSCGYHLVNSGDWTQSDLAQADCGRKDTCNGKEWNVLFKVVRGPEGRDVTPIWLESTHVFCHKGCWGELNNAQCH</sequence>
<reference evidence="2" key="3">
    <citation type="submission" date="2011-03" db="EMBL/GenBank/DDBJ databases">
        <title>Annotation of Magnaporthe poae ATCC 64411.</title>
        <authorList>
            <person name="Ma L.-J."/>
            <person name="Dead R."/>
            <person name="Young S.K."/>
            <person name="Zeng Q."/>
            <person name="Gargeya S."/>
            <person name="Fitzgerald M."/>
            <person name="Haas B."/>
            <person name="Abouelleil A."/>
            <person name="Alvarado L."/>
            <person name="Arachchi H.M."/>
            <person name="Berlin A."/>
            <person name="Brown A."/>
            <person name="Chapman S.B."/>
            <person name="Chen Z."/>
            <person name="Dunbar C."/>
            <person name="Freedman E."/>
            <person name="Gearin G."/>
            <person name="Gellesch M."/>
            <person name="Goldberg J."/>
            <person name="Griggs A."/>
            <person name="Gujja S."/>
            <person name="Heiman D."/>
            <person name="Howarth C."/>
            <person name="Larson L."/>
            <person name="Lui A."/>
            <person name="MacDonald P.J.P."/>
            <person name="Mehta T."/>
            <person name="Montmayeur A."/>
            <person name="Murphy C."/>
            <person name="Neiman D."/>
            <person name="Pearson M."/>
            <person name="Priest M."/>
            <person name="Roberts A."/>
            <person name="Saif S."/>
            <person name="Shea T."/>
            <person name="Shenoy N."/>
            <person name="Sisk P."/>
            <person name="Stolte C."/>
            <person name="Sykes S."/>
            <person name="Yandava C."/>
            <person name="Wortman J."/>
            <person name="Nusbaum C."/>
            <person name="Birren B."/>
        </authorList>
    </citation>
    <scope>NUCLEOTIDE SEQUENCE</scope>
    <source>
        <strain evidence="2">ATCC 64411</strain>
    </source>
</reference>
<reference evidence="3" key="4">
    <citation type="journal article" date="2015" name="G3 (Bethesda)">
        <title>Genome sequences of three phytopathogenic species of the Magnaporthaceae family of fungi.</title>
        <authorList>
            <person name="Okagaki L.H."/>
            <person name="Nunes C.C."/>
            <person name="Sailsbery J."/>
            <person name="Clay B."/>
            <person name="Brown D."/>
            <person name="John T."/>
            <person name="Oh Y."/>
            <person name="Young N."/>
            <person name="Fitzgerald M."/>
            <person name="Haas B.J."/>
            <person name="Zeng Q."/>
            <person name="Young S."/>
            <person name="Adiconis X."/>
            <person name="Fan L."/>
            <person name="Levin J.Z."/>
            <person name="Mitchell T.K."/>
            <person name="Okubara P.A."/>
            <person name="Farman M.L."/>
            <person name="Kohn L.M."/>
            <person name="Birren B."/>
            <person name="Ma L.-J."/>
            <person name="Dean R.A."/>
        </authorList>
    </citation>
    <scope>NUCLEOTIDE SEQUENCE</scope>
    <source>
        <strain evidence="3">ATCC 64411 / 73-15</strain>
    </source>
</reference>
<gene>
    <name evidence="2" type="ORF">MAPG_01921</name>
</gene>
<organism evidence="3 4">
    <name type="scientific">Magnaporthiopsis poae (strain ATCC 64411 / 73-15)</name>
    <name type="common">Kentucky bluegrass fungus</name>
    <name type="synonym">Magnaporthe poae</name>
    <dbReference type="NCBI Taxonomy" id="644358"/>
    <lineage>
        <taxon>Eukaryota</taxon>
        <taxon>Fungi</taxon>
        <taxon>Dikarya</taxon>
        <taxon>Ascomycota</taxon>
        <taxon>Pezizomycotina</taxon>
        <taxon>Sordariomycetes</taxon>
        <taxon>Sordariomycetidae</taxon>
        <taxon>Magnaporthales</taxon>
        <taxon>Magnaporthaceae</taxon>
        <taxon>Magnaporthiopsis</taxon>
    </lineage>
</organism>
<protein>
    <submittedName>
        <fullName evidence="2 3">Uncharacterized protein</fullName>
    </submittedName>
</protein>
<name>A0A0C4DPZ0_MAGP6</name>
<feature type="region of interest" description="Disordered" evidence="1">
    <location>
        <begin position="249"/>
        <end position="278"/>
    </location>
</feature>
<evidence type="ECO:0000313" key="4">
    <source>
        <dbReference type="Proteomes" id="UP000011715"/>
    </source>
</evidence>